<dbReference type="Proteomes" id="UP000245368">
    <property type="component" value="Chromosome"/>
</dbReference>
<evidence type="ECO:0000313" key="2">
    <source>
        <dbReference type="Proteomes" id="UP000245368"/>
    </source>
</evidence>
<dbReference type="OrthoDB" id="72577at2"/>
<protein>
    <submittedName>
        <fullName evidence="1">Uncharacterized protein</fullName>
    </submittedName>
</protein>
<accession>A0A2Z3JDX0</accession>
<gene>
    <name evidence="1" type="ORF">DKM44_02450</name>
</gene>
<dbReference type="EMBL" id="CP029494">
    <property type="protein sequence ID" value="AWN22236.1"/>
    <property type="molecule type" value="Genomic_DNA"/>
</dbReference>
<keyword evidence="2" id="KW-1185">Reference proteome</keyword>
<reference evidence="1 2" key="1">
    <citation type="submission" date="2018-05" db="EMBL/GenBank/DDBJ databases">
        <title>Complete Genome Sequence of Deinococcus sp. strain 17bor-2.</title>
        <authorList>
            <person name="Srinivasan S."/>
        </authorList>
    </citation>
    <scope>NUCLEOTIDE SEQUENCE [LARGE SCALE GENOMIC DNA]</scope>
    <source>
        <strain evidence="1 2">17bor-2</strain>
    </source>
</reference>
<sequence>MLPGQTIEEQEAYATKQALIILKAFDNRILVLGQWMGSPVADFMEEWVVGLVIHWAFLAVMGIEHAAAAGGA</sequence>
<organism evidence="1 2">
    <name type="scientific">Deinococcus irradiatisoli</name>
    <dbReference type="NCBI Taxonomy" id="2202254"/>
    <lineage>
        <taxon>Bacteria</taxon>
        <taxon>Thermotogati</taxon>
        <taxon>Deinococcota</taxon>
        <taxon>Deinococci</taxon>
        <taxon>Deinococcales</taxon>
        <taxon>Deinococcaceae</taxon>
        <taxon>Deinococcus</taxon>
    </lineage>
</organism>
<dbReference type="AlphaFoldDB" id="A0A2Z3JDX0"/>
<name>A0A2Z3JDX0_9DEIO</name>
<dbReference type="RefSeq" id="WP_109825116.1">
    <property type="nucleotide sequence ID" value="NZ_CP029494.1"/>
</dbReference>
<dbReference type="KEGG" id="dez:DKM44_02450"/>
<proteinExistence type="predicted"/>
<evidence type="ECO:0000313" key="1">
    <source>
        <dbReference type="EMBL" id="AWN22236.1"/>
    </source>
</evidence>